<comment type="caution">
    <text evidence="2">The sequence shown here is derived from an EMBL/GenBank/DDBJ whole genome shotgun (WGS) entry which is preliminary data.</text>
</comment>
<accession>A0A9P0QGC0</accession>
<dbReference type="Proteomes" id="UP001152888">
    <property type="component" value="Unassembled WGS sequence"/>
</dbReference>
<feature type="region of interest" description="Disordered" evidence="1">
    <location>
        <begin position="453"/>
        <end position="523"/>
    </location>
</feature>
<protein>
    <recommendedName>
        <fullName evidence="4">Gag-like protein</fullName>
    </recommendedName>
</protein>
<reference evidence="2" key="1">
    <citation type="submission" date="2022-03" db="EMBL/GenBank/DDBJ databases">
        <authorList>
            <person name="Sayadi A."/>
        </authorList>
    </citation>
    <scope>NUCLEOTIDE SEQUENCE</scope>
</reference>
<feature type="compositionally biased region" description="Polar residues" evidence="1">
    <location>
        <begin position="463"/>
        <end position="474"/>
    </location>
</feature>
<dbReference type="EMBL" id="CAKOFQ010010738">
    <property type="protein sequence ID" value="CAH2020044.1"/>
    <property type="molecule type" value="Genomic_DNA"/>
</dbReference>
<proteinExistence type="predicted"/>
<organism evidence="2 3">
    <name type="scientific">Acanthoscelides obtectus</name>
    <name type="common">Bean weevil</name>
    <name type="synonym">Bruchus obtectus</name>
    <dbReference type="NCBI Taxonomy" id="200917"/>
    <lineage>
        <taxon>Eukaryota</taxon>
        <taxon>Metazoa</taxon>
        <taxon>Ecdysozoa</taxon>
        <taxon>Arthropoda</taxon>
        <taxon>Hexapoda</taxon>
        <taxon>Insecta</taxon>
        <taxon>Pterygota</taxon>
        <taxon>Neoptera</taxon>
        <taxon>Endopterygota</taxon>
        <taxon>Coleoptera</taxon>
        <taxon>Polyphaga</taxon>
        <taxon>Cucujiformia</taxon>
        <taxon>Chrysomeloidea</taxon>
        <taxon>Chrysomelidae</taxon>
        <taxon>Bruchinae</taxon>
        <taxon>Bruchini</taxon>
        <taxon>Acanthoscelides</taxon>
    </lineage>
</organism>
<sequence length="533" mass="60926">MHQALANRDKGITPLNLANLALNPSAMVSSPPELIEKWKSKPLHGRYRTRIEDQAVDTKASQEWVRSSNLFVETEGCHKFGHMSSTCKYEQVCLCGKDLHQPSECIEPFKCVNCGNDHLSNSKNCPKMKEEVSIQNIRTTDKISYIEAKRKYYAAMPANTTYAQVTASGSDNTTAKKFIQELIPDIAQIIDQQVKKAIDEVIKTSLSIYLPSTSSERRPMRRDQYDLDAASIVSDTPSQLSDKRKRTQYIRTEELVCLTDTSESQLDELSQTKRKKGWPKGVPLRLEDAKEAMKENVLHSWQEEWNLSNKFLKTFKPSIKKWSLPHMTRREQKCPNTEMCTCGQPNHPGEPCNEHKKCINCEGQHAADSRECPRMKEEVAIQRVRTLEKISYLEAKRKVISSSPRVSYAQVTATPSATVNKLVEELLPLLSKTIETQIKQTFDKFVNRPVRTLTPLNLPPPNQYLSDTSTQPSLSEKRKRTVIQKDNADDPADDTDESFRHKPAEHPHLLRKKRDGRRENPESLQMIRRLVPM</sequence>
<evidence type="ECO:0008006" key="4">
    <source>
        <dbReference type="Google" id="ProtNLM"/>
    </source>
</evidence>
<evidence type="ECO:0000313" key="3">
    <source>
        <dbReference type="Proteomes" id="UP001152888"/>
    </source>
</evidence>
<evidence type="ECO:0000256" key="1">
    <source>
        <dbReference type="SAM" id="MobiDB-lite"/>
    </source>
</evidence>
<feature type="compositionally biased region" description="Basic and acidic residues" evidence="1">
    <location>
        <begin position="497"/>
        <end position="508"/>
    </location>
</feature>
<evidence type="ECO:0000313" key="2">
    <source>
        <dbReference type="EMBL" id="CAH2020044.1"/>
    </source>
</evidence>
<name>A0A9P0QGC0_ACAOB</name>
<gene>
    <name evidence="2" type="ORF">ACAOBT_LOCUS37588</name>
</gene>
<dbReference type="OrthoDB" id="6781267at2759"/>
<dbReference type="AlphaFoldDB" id="A0A9P0QGC0"/>
<keyword evidence="3" id="KW-1185">Reference proteome</keyword>